<dbReference type="OrthoDB" id="4860470at2759"/>
<protein>
    <recommendedName>
        <fullName evidence="6">Kinesin light chain</fullName>
    </recommendedName>
</protein>
<dbReference type="Gene3D" id="1.25.40.10">
    <property type="entry name" value="Tetratricopeptide repeat domain"/>
    <property type="match status" value="1"/>
</dbReference>
<gene>
    <name evidence="4" type="ORF">EDB81DRAFT_608361</name>
</gene>
<evidence type="ECO:0000313" key="5">
    <source>
        <dbReference type="Proteomes" id="UP000738349"/>
    </source>
</evidence>
<dbReference type="EMBL" id="JAGMUV010000021">
    <property type="protein sequence ID" value="KAH7124720.1"/>
    <property type="molecule type" value="Genomic_DNA"/>
</dbReference>
<dbReference type="AlphaFoldDB" id="A0A9P9DS53"/>
<feature type="repeat" description="TPR" evidence="3">
    <location>
        <begin position="28"/>
        <end position="61"/>
    </location>
</feature>
<dbReference type="PROSITE" id="PS50005">
    <property type="entry name" value="TPR"/>
    <property type="match status" value="1"/>
</dbReference>
<comment type="caution">
    <text evidence="4">The sequence shown here is derived from an EMBL/GenBank/DDBJ whole genome shotgun (WGS) entry which is preliminary data.</text>
</comment>
<feature type="non-terminal residue" evidence="4">
    <location>
        <position position="1"/>
    </location>
</feature>
<evidence type="ECO:0000313" key="4">
    <source>
        <dbReference type="EMBL" id="KAH7124720.1"/>
    </source>
</evidence>
<dbReference type="PANTHER" id="PTHR45641">
    <property type="entry name" value="TETRATRICOPEPTIDE REPEAT PROTEIN (AFU_ORTHOLOGUE AFUA_6G03870)"/>
    <property type="match status" value="1"/>
</dbReference>
<evidence type="ECO:0008006" key="6">
    <source>
        <dbReference type="Google" id="ProtNLM"/>
    </source>
</evidence>
<dbReference type="InterPro" id="IPR011990">
    <property type="entry name" value="TPR-like_helical_dom_sf"/>
</dbReference>
<evidence type="ECO:0000256" key="1">
    <source>
        <dbReference type="ARBA" id="ARBA00022737"/>
    </source>
</evidence>
<feature type="non-terminal residue" evidence="4">
    <location>
        <position position="84"/>
    </location>
</feature>
<evidence type="ECO:0000256" key="3">
    <source>
        <dbReference type="PROSITE-ProRule" id="PRU00339"/>
    </source>
</evidence>
<dbReference type="InterPro" id="IPR019734">
    <property type="entry name" value="TPR_rpt"/>
</dbReference>
<dbReference type="SUPFAM" id="SSF48452">
    <property type="entry name" value="TPR-like"/>
    <property type="match status" value="1"/>
</dbReference>
<dbReference type="PANTHER" id="PTHR45641:SF19">
    <property type="entry name" value="NEPHROCYSTIN-3"/>
    <property type="match status" value="1"/>
</dbReference>
<dbReference type="PROSITE" id="PS50293">
    <property type="entry name" value="TPR_REGION"/>
    <property type="match status" value="1"/>
</dbReference>
<keyword evidence="5" id="KW-1185">Reference proteome</keyword>
<proteinExistence type="predicted"/>
<organism evidence="4 5">
    <name type="scientific">Dactylonectria macrodidyma</name>
    <dbReference type="NCBI Taxonomy" id="307937"/>
    <lineage>
        <taxon>Eukaryota</taxon>
        <taxon>Fungi</taxon>
        <taxon>Dikarya</taxon>
        <taxon>Ascomycota</taxon>
        <taxon>Pezizomycotina</taxon>
        <taxon>Sordariomycetes</taxon>
        <taxon>Hypocreomycetidae</taxon>
        <taxon>Hypocreales</taxon>
        <taxon>Nectriaceae</taxon>
        <taxon>Dactylonectria</taxon>
    </lineage>
</organism>
<reference evidence="4" key="1">
    <citation type="journal article" date="2021" name="Nat. Commun.">
        <title>Genetic determinants of endophytism in the Arabidopsis root mycobiome.</title>
        <authorList>
            <person name="Mesny F."/>
            <person name="Miyauchi S."/>
            <person name="Thiergart T."/>
            <person name="Pickel B."/>
            <person name="Atanasova L."/>
            <person name="Karlsson M."/>
            <person name="Huettel B."/>
            <person name="Barry K.W."/>
            <person name="Haridas S."/>
            <person name="Chen C."/>
            <person name="Bauer D."/>
            <person name="Andreopoulos W."/>
            <person name="Pangilinan J."/>
            <person name="LaButti K."/>
            <person name="Riley R."/>
            <person name="Lipzen A."/>
            <person name="Clum A."/>
            <person name="Drula E."/>
            <person name="Henrissat B."/>
            <person name="Kohler A."/>
            <person name="Grigoriev I.V."/>
            <person name="Martin F.M."/>
            <person name="Hacquard S."/>
        </authorList>
    </citation>
    <scope>NUCLEOTIDE SEQUENCE</scope>
    <source>
        <strain evidence="4">MPI-CAGE-AT-0147</strain>
    </source>
</reference>
<accession>A0A9P9DS53</accession>
<dbReference type="Proteomes" id="UP000738349">
    <property type="component" value="Unassembled WGS sequence"/>
</dbReference>
<keyword evidence="2 3" id="KW-0802">TPR repeat</keyword>
<sequence length="84" mass="9589">RIQEAEEMYEWALEGNKKALGPHHTSTLSTVNNLGSLYKDQGKFEEAEEMYKRALYSFQTALGPNHPKSSIVMRSMESLQRIKG</sequence>
<dbReference type="Pfam" id="PF13424">
    <property type="entry name" value="TPR_12"/>
    <property type="match status" value="1"/>
</dbReference>
<evidence type="ECO:0000256" key="2">
    <source>
        <dbReference type="ARBA" id="ARBA00022803"/>
    </source>
</evidence>
<keyword evidence="1" id="KW-0677">Repeat</keyword>
<name>A0A9P9DS53_9HYPO</name>